<accession>A0A9X3B731</accession>
<dbReference type="Proteomes" id="UP001149009">
    <property type="component" value="Unassembled WGS sequence"/>
</dbReference>
<dbReference type="Gene3D" id="3.60.21.10">
    <property type="match status" value="1"/>
</dbReference>
<reference evidence="6" key="1">
    <citation type="submission" date="2022-08" db="EMBL/GenBank/DDBJ databases">
        <title>Chelativorans sichuanense sp. nov., a paraffin oil-degrading bacterium isolated from a mixture of oil-based drill cuttings and paddy soil.</title>
        <authorList>
            <person name="Yu J."/>
            <person name="Liu H."/>
            <person name="Chen Q."/>
        </authorList>
    </citation>
    <scope>NUCLEOTIDE SEQUENCE</scope>
    <source>
        <strain evidence="6">SCAU 2101</strain>
    </source>
</reference>
<dbReference type="AlphaFoldDB" id="A0A9X3B731"/>
<evidence type="ECO:0000313" key="6">
    <source>
        <dbReference type="EMBL" id="MCT8991148.1"/>
    </source>
</evidence>
<keyword evidence="3" id="KW-0408">Iron</keyword>
<evidence type="ECO:0000313" key="7">
    <source>
        <dbReference type="Proteomes" id="UP001149009"/>
    </source>
</evidence>
<feature type="domain" description="Calcineurin-like phosphoesterase" evidence="5">
    <location>
        <begin position="2"/>
        <end position="227"/>
    </location>
</feature>
<dbReference type="InterPro" id="IPR050884">
    <property type="entry name" value="CNP_phosphodiesterase-III"/>
</dbReference>
<comment type="similarity">
    <text evidence="4">Belongs to the cyclic nucleotide phosphodiesterase class-III family.</text>
</comment>
<keyword evidence="1" id="KW-0479">Metal-binding</keyword>
<dbReference type="Pfam" id="PF00149">
    <property type="entry name" value="Metallophos"/>
    <property type="match status" value="1"/>
</dbReference>
<protein>
    <submittedName>
        <fullName evidence="6">Metallophosphoesterase</fullName>
    </submittedName>
</protein>
<dbReference type="InterPro" id="IPR029052">
    <property type="entry name" value="Metallo-depent_PP-like"/>
</dbReference>
<gene>
    <name evidence="6" type="ORF">NYR54_12750</name>
</gene>
<keyword evidence="7" id="KW-1185">Reference proteome</keyword>
<dbReference type="GO" id="GO:0016787">
    <property type="term" value="F:hydrolase activity"/>
    <property type="evidence" value="ECO:0007669"/>
    <property type="project" value="UniProtKB-KW"/>
</dbReference>
<dbReference type="SUPFAM" id="SSF56300">
    <property type="entry name" value="Metallo-dependent phosphatases"/>
    <property type="match status" value="1"/>
</dbReference>
<dbReference type="PANTHER" id="PTHR42988:SF2">
    <property type="entry name" value="CYCLIC NUCLEOTIDE PHOSPHODIESTERASE CBUA0032-RELATED"/>
    <property type="match status" value="1"/>
</dbReference>
<dbReference type="CDD" id="cd00838">
    <property type="entry name" value="MPP_superfamily"/>
    <property type="match status" value="1"/>
</dbReference>
<dbReference type="GO" id="GO:0046872">
    <property type="term" value="F:metal ion binding"/>
    <property type="evidence" value="ECO:0007669"/>
    <property type="project" value="UniProtKB-KW"/>
</dbReference>
<evidence type="ECO:0000256" key="1">
    <source>
        <dbReference type="ARBA" id="ARBA00022723"/>
    </source>
</evidence>
<organism evidence="6 7">
    <name type="scientific">Chelativorans petroleitrophicus</name>
    <dbReference type="NCBI Taxonomy" id="2975484"/>
    <lineage>
        <taxon>Bacteria</taxon>
        <taxon>Pseudomonadati</taxon>
        <taxon>Pseudomonadota</taxon>
        <taxon>Alphaproteobacteria</taxon>
        <taxon>Hyphomicrobiales</taxon>
        <taxon>Phyllobacteriaceae</taxon>
        <taxon>Chelativorans</taxon>
    </lineage>
</organism>
<dbReference type="EMBL" id="JAODNV010000013">
    <property type="protein sequence ID" value="MCT8991148.1"/>
    <property type="molecule type" value="Genomic_DNA"/>
</dbReference>
<sequence length="307" mass="33524">MFRLAHFSDIHLGPLPDITYRDLLSKRITGFINWHRHRRVSLDNGIIDQLSDDLLRAAPDHIALTGDLVNLALDKEIEMARLWLEGLGKPSDISVVPGNHDAYVPGAIEKICAAWGAYMTGDDTASPATRHHFPYLRLRGPVALIGVSSARATAPFLASGYFTRMQERKTAELLEETGKRGLFRIILIHHPPVRGATGTHKRLLGIGRFQDMVRRHGAELVLHGHTHLATVHRIEGYGGATVPVVGVAAAGQSHDGGKTPAHYNLLEIVGSPGAWQVQLKRRGPAEPGGPVVELSTQWLVSTDRTPA</sequence>
<proteinExistence type="inferred from homology"/>
<dbReference type="PANTHER" id="PTHR42988">
    <property type="entry name" value="PHOSPHOHYDROLASE"/>
    <property type="match status" value="1"/>
</dbReference>
<name>A0A9X3B731_9HYPH</name>
<comment type="caution">
    <text evidence="6">The sequence shown here is derived from an EMBL/GenBank/DDBJ whole genome shotgun (WGS) entry which is preliminary data.</text>
</comment>
<keyword evidence="2" id="KW-0378">Hydrolase</keyword>
<dbReference type="RefSeq" id="WP_261516045.1">
    <property type="nucleotide sequence ID" value="NZ_JAODNV010000013.1"/>
</dbReference>
<evidence type="ECO:0000256" key="3">
    <source>
        <dbReference type="ARBA" id="ARBA00023004"/>
    </source>
</evidence>
<dbReference type="InterPro" id="IPR004843">
    <property type="entry name" value="Calcineurin-like_PHP"/>
</dbReference>
<evidence type="ECO:0000256" key="2">
    <source>
        <dbReference type="ARBA" id="ARBA00022801"/>
    </source>
</evidence>
<evidence type="ECO:0000259" key="5">
    <source>
        <dbReference type="Pfam" id="PF00149"/>
    </source>
</evidence>
<evidence type="ECO:0000256" key="4">
    <source>
        <dbReference type="ARBA" id="ARBA00025742"/>
    </source>
</evidence>